<dbReference type="GO" id="GO:0005484">
    <property type="term" value="F:SNAP receptor activity"/>
    <property type="evidence" value="ECO:0000318"/>
    <property type="project" value="GO_Central"/>
</dbReference>
<dbReference type="Pfam" id="PF09177">
    <property type="entry name" value="STX6_10_61_N"/>
    <property type="match status" value="1"/>
</dbReference>
<dbReference type="GO" id="GO:0006906">
    <property type="term" value="P:vesicle fusion"/>
    <property type="evidence" value="ECO:0000318"/>
    <property type="project" value="GO_Central"/>
</dbReference>
<dbReference type="RefSeq" id="XP_002109840.1">
    <property type="nucleotide sequence ID" value="XM_002109804.1"/>
</dbReference>
<dbReference type="Gene3D" id="1.20.58.90">
    <property type="match status" value="1"/>
</dbReference>
<keyword evidence="6" id="KW-0333">Golgi apparatus</keyword>
<keyword evidence="5" id="KW-1133">Transmembrane helix</keyword>
<evidence type="ECO:0000256" key="5">
    <source>
        <dbReference type="ARBA" id="ARBA00022989"/>
    </source>
</evidence>
<keyword evidence="7" id="KW-0175">Coiled coil</keyword>
<proteinExistence type="inferred from homology"/>
<dbReference type="InterPro" id="IPR015260">
    <property type="entry name" value="Syntaxin-6/10/61_N"/>
</dbReference>
<evidence type="ECO:0000256" key="7">
    <source>
        <dbReference type="ARBA" id="ARBA00023054"/>
    </source>
</evidence>
<dbReference type="GeneID" id="6750487"/>
<dbReference type="FunFam" id="1.20.58.90:FF:000004">
    <property type="entry name" value="Syntaxin 10"/>
    <property type="match status" value="1"/>
</dbReference>
<evidence type="ECO:0000313" key="13">
    <source>
        <dbReference type="Proteomes" id="UP000009022"/>
    </source>
</evidence>
<evidence type="ECO:0000256" key="9">
    <source>
        <dbReference type="ARBA" id="ARBA00037801"/>
    </source>
</evidence>
<dbReference type="GO" id="GO:0048278">
    <property type="term" value="P:vesicle docking"/>
    <property type="evidence" value="ECO:0000318"/>
    <property type="project" value="GO_Central"/>
</dbReference>
<dbReference type="GO" id="GO:0048193">
    <property type="term" value="P:Golgi vesicle transport"/>
    <property type="evidence" value="ECO:0007669"/>
    <property type="project" value="InterPro"/>
</dbReference>
<dbReference type="SMART" id="SM00397">
    <property type="entry name" value="t_SNARE"/>
    <property type="match status" value="1"/>
</dbReference>
<name>B3RNE2_TRIAD</name>
<feature type="domain" description="T-SNARE coiled-coil homology" evidence="11">
    <location>
        <begin position="157"/>
        <end position="219"/>
    </location>
</feature>
<dbReference type="PROSITE" id="PS50192">
    <property type="entry name" value="T_SNARE"/>
    <property type="match status" value="1"/>
</dbReference>
<keyword evidence="4" id="KW-0653">Protein transport</keyword>
<dbReference type="eggNOG" id="KOG3202">
    <property type="taxonomic scope" value="Eukaryota"/>
</dbReference>
<keyword evidence="8" id="KW-0472">Membrane</keyword>
<dbReference type="CDD" id="cd21443">
    <property type="entry name" value="SNARE_NTD_STX6_STX10"/>
    <property type="match status" value="1"/>
</dbReference>
<dbReference type="GO" id="GO:0000149">
    <property type="term" value="F:SNARE binding"/>
    <property type="evidence" value="ECO:0000318"/>
    <property type="project" value="GO_Central"/>
</dbReference>
<dbReference type="GO" id="GO:0005829">
    <property type="term" value="C:cytosol"/>
    <property type="evidence" value="ECO:0007669"/>
    <property type="project" value="GOC"/>
</dbReference>
<dbReference type="GO" id="GO:0006886">
    <property type="term" value="P:intracellular protein transport"/>
    <property type="evidence" value="ECO:0000318"/>
    <property type="project" value="GO_Central"/>
</dbReference>
<evidence type="ECO:0000256" key="1">
    <source>
        <dbReference type="ARBA" id="ARBA00009063"/>
    </source>
</evidence>
<evidence type="ECO:0000259" key="11">
    <source>
        <dbReference type="PROSITE" id="PS50192"/>
    </source>
</evidence>
<feature type="region of interest" description="Disordered" evidence="10">
    <location>
        <begin position="108"/>
        <end position="128"/>
    </location>
</feature>
<dbReference type="HOGENOM" id="CLU_061883_1_0_1"/>
<comment type="similarity">
    <text evidence="1">Belongs to the syntaxin family.</text>
</comment>
<dbReference type="CDD" id="cd15851">
    <property type="entry name" value="SNARE_Syntaxin6"/>
    <property type="match status" value="1"/>
</dbReference>
<protein>
    <recommendedName>
        <fullName evidence="11">t-SNARE coiled-coil homology domain-containing protein</fullName>
    </recommendedName>
</protein>
<comment type="subcellular location">
    <subcellularLocation>
        <location evidence="9">Golgi apparatus</location>
        <location evidence="9">trans-Golgi network membrane</location>
        <topology evidence="9">Single-pass type IV membrane protein</topology>
    </subcellularLocation>
</comment>
<keyword evidence="2" id="KW-0813">Transport</keyword>
<dbReference type="Gene3D" id="1.20.5.110">
    <property type="match status" value="1"/>
</dbReference>
<dbReference type="Proteomes" id="UP000009022">
    <property type="component" value="Unassembled WGS sequence"/>
</dbReference>
<evidence type="ECO:0000256" key="4">
    <source>
        <dbReference type="ARBA" id="ARBA00022927"/>
    </source>
</evidence>
<dbReference type="KEGG" id="tad:TRIADDRAFT_63630"/>
<dbReference type="FunCoup" id="B3RNE2">
    <property type="interactions" value="1785"/>
</dbReference>
<evidence type="ECO:0000256" key="3">
    <source>
        <dbReference type="ARBA" id="ARBA00022692"/>
    </source>
</evidence>
<reference evidence="12 13" key="1">
    <citation type="journal article" date="2008" name="Nature">
        <title>The Trichoplax genome and the nature of placozoans.</title>
        <authorList>
            <person name="Srivastava M."/>
            <person name="Begovic E."/>
            <person name="Chapman J."/>
            <person name="Putnam N.H."/>
            <person name="Hellsten U."/>
            <person name="Kawashima T."/>
            <person name="Kuo A."/>
            <person name="Mitros T."/>
            <person name="Salamov A."/>
            <person name="Carpenter M.L."/>
            <person name="Signorovitch A.Y."/>
            <person name="Moreno M.A."/>
            <person name="Kamm K."/>
            <person name="Grimwood J."/>
            <person name="Schmutz J."/>
            <person name="Shapiro H."/>
            <person name="Grigoriev I.V."/>
            <person name="Buss L.W."/>
            <person name="Schierwater B."/>
            <person name="Dellaporta S.L."/>
            <person name="Rokhsar D.S."/>
        </authorList>
    </citation>
    <scope>NUCLEOTIDE SEQUENCE [LARGE SCALE GENOMIC DNA]</scope>
    <source>
        <strain evidence="12 13">Grell-BS-1999</strain>
    </source>
</reference>
<dbReference type="OrthoDB" id="546861at2759"/>
<keyword evidence="3" id="KW-0812">Transmembrane</keyword>
<dbReference type="InParanoid" id="B3RNE2"/>
<dbReference type="GO" id="GO:0031201">
    <property type="term" value="C:SNARE complex"/>
    <property type="evidence" value="ECO:0000318"/>
    <property type="project" value="GO_Central"/>
</dbReference>
<dbReference type="AlphaFoldDB" id="B3RNE2"/>
<dbReference type="GO" id="GO:0042147">
    <property type="term" value="P:retrograde transport, endosome to Golgi"/>
    <property type="evidence" value="ECO:0000318"/>
    <property type="project" value="GO_Central"/>
</dbReference>
<sequence>MSIEDPFFVVKTEVQKNLNNTTVLHKKWRELSEDGRNTSKEDFTWTTNELKNNIRSMEWDLEDLEETITIVESNPSKFRIDDLEINERKSFISRTKKTIKEIKEELTSTSRRAKKEKHEREALLGSKGRHQDRYTRLDKEIEQSNQNFIEENQKQQQQLFRQQDDQIEMISKSVGVLKQMGQHIDGELTEQAALLEDFDQEMTDTKSRLDRSLIKIEKVLKLSGDKKQTCILIVLIIILIILII</sequence>
<dbReference type="CTD" id="6750487"/>
<dbReference type="SUPFAM" id="SSF58038">
    <property type="entry name" value="SNARE fusion complex"/>
    <property type="match status" value="1"/>
</dbReference>
<evidence type="ECO:0000256" key="6">
    <source>
        <dbReference type="ARBA" id="ARBA00023034"/>
    </source>
</evidence>
<dbReference type="OMA" id="EHDPYRF"/>
<gene>
    <name evidence="12" type="ORF">TRIADDRAFT_63630</name>
</gene>
<dbReference type="SUPFAM" id="SSF47661">
    <property type="entry name" value="t-snare proteins"/>
    <property type="match status" value="1"/>
</dbReference>
<dbReference type="InterPro" id="IPR000727">
    <property type="entry name" value="T_SNARE_dom"/>
</dbReference>
<dbReference type="InterPro" id="IPR010989">
    <property type="entry name" value="SNARE"/>
</dbReference>
<dbReference type="EMBL" id="DS985242">
    <property type="protein sequence ID" value="EDV28006.1"/>
    <property type="molecule type" value="Genomic_DNA"/>
</dbReference>
<feature type="non-terminal residue" evidence="12">
    <location>
        <position position="244"/>
    </location>
</feature>
<dbReference type="GO" id="GO:0012505">
    <property type="term" value="C:endomembrane system"/>
    <property type="evidence" value="ECO:0000318"/>
    <property type="project" value="GO_Central"/>
</dbReference>
<evidence type="ECO:0000256" key="8">
    <source>
        <dbReference type="ARBA" id="ARBA00023136"/>
    </source>
</evidence>
<evidence type="ECO:0000256" key="10">
    <source>
        <dbReference type="SAM" id="MobiDB-lite"/>
    </source>
</evidence>
<dbReference type="PhylomeDB" id="B3RNE2"/>
<organism evidence="12 13">
    <name type="scientific">Trichoplax adhaerens</name>
    <name type="common">Trichoplax reptans</name>
    <dbReference type="NCBI Taxonomy" id="10228"/>
    <lineage>
        <taxon>Eukaryota</taxon>
        <taxon>Metazoa</taxon>
        <taxon>Placozoa</taxon>
        <taxon>Uniplacotomia</taxon>
        <taxon>Trichoplacea</taxon>
        <taxon>Trichoplacidae</taxon>
        <taxon>Trichoplax</taxon>
    </lineage>
</organism>
<dbReference type="GO" id="GO:0005794">
    <property type="term" value="C:Golgi apparatus"/>
    <property type="evidence" value="ECO:0007669"/>
    <property type="project" value="UniProtKB-SubCell"/>
</dbReference>
<evidence type="ECO:0000313" key="12">
    <source>
        <dbReference type="EMBL" id="EDV28006.1"/>
    </source>
</evidence>
<accession>B3RNE2</accession>
<keyword evidence="13" id="KW-1185">Reference proteome</keyword>
<dbReference type="STRING" id="10228.B3RNE2"/>
<dbReference type="FunFam" id="1.20.5.110:FF:000006">
    <property type="entry name" value="Syntaxin 6"/>
    <property type="match status" value="1"/>
</dbReference>
<evidence type="ECO:0000256" key="2">
    <source>
        <dbReference type="ARBA" id="ARBA00022448"/>
    </source>
</evidence>